<reference evidence="2 3" key="1">
    <citation type="submission" date="2013-11" db="EMBL/GenBank/DDBJ databases">
        <title>Genome sequencing of Stegodyphus mimosarum.</title>
        <authorList>
            <person name="Bechsgaard J."/>
        </authorList>
    </citation>
    <scope>NUCLEOTIDE SEQUENCE [LARGE SCALE GENOMIC DNA]</scope>
</reference>
<feature type="transmembrane region" description="Helical" evidence="1">
    <location>
        <begin position="157"/>
        <end position="176"/>
    </location>
</feature>
<proteinExistence type="predicted"/>
<keyword evidence="1" id="KW-1133">Transmembrane helix</keyword>
<feature type="transmembrane region" description="Helical" evidence="1">
    <location>
        <begin position="84"/>
        <end position="104"/>
    </location>
</feature>
<organism evidence="2 3">
    <name type="scientific">Stegodyphus mimosarum</name>
    <name type="common">African social velvet spider</name>
    <dbReference type="NCBI Taxonomy" id="407821"/>
    <lineage>
        <taxon>Eukaryota</taxon>
        <taxon>Metazoa</taxon>
        <taxon>Ecdysozoa</taxon>
        <taxon>Arthropoda</taxon>
        <taxon>Chelicerata</taxon>
        <taxon>Arachnida</taxon>
        <taxon>Araneae</taxon>
        <taxon>Araneomorphae</taxon>
        <taxon>Entelegynae</taxon>
        <taxon>Eresoidea</taxon>
        <taxon>Eresidae</taxon>
        <taxon>Stegodyphus</taxon>
    </lineage>
</organism>
<evidence type="ECO:0000256" key="1">
    <source>
        <dbReference type="SAM" id="Phobius"/>
    </source>
</evidence>
<keyword evidence="3" id="KW-1185">Reference proteome</keyword>
<keyword evidence="1" id="KW-0812">Transmembrane</keyword>
<accession>A0A087TUQ0</accession>
<keyword evidence="1" id="KW-0472">Membrane</keyword>
<dbReference type="PANTHER" id="PTHR11161">
    <property type="entry name" value="O-ACYLTRANSFERASE"/>
    <property type="match status" value="1"/>
</dbReference>
<evidence type="ECO:0000313" key="2">
    <source>
        <dbReference type="EMBL" id="KFM68839.1"/>
    </source>
</evidence>
<feature type="non-terminal residue" evidence="2">
    <location>
        <position position="286"/>
    </location>
</feature>
<evidence type="ECO:0000313" key="3">
    <source>
        <dbReference type="Proteomes" id="UP000054359"/>
    </source>
</evidence>
<feature type="transmembrane region" description="Helical" evidence="1">
    <location>
        <begin position="188"/>
        <end position="209"/>
    </location>
</feature>
<sequence>MGEYAERILFFCELIFLRVITSVEKQRTTWKINLWRVVGILLGAVTLIGCSVVTTLLTVWHDFPMPAPGIVKDMDIIDDYNSRLYIKPFTFMGTYVTGMVVAYFVLKYKDQKIKPVWQVVGWMLATLSALSAVYGLYGPGDDIGVRAFYISGHRYAWALGISWMTYACITGMGGIVNRILSWKAMIPLGNLSYLTYLIHPLVIIYRNASLRERVYYGHTELVFSFLATTVVSLFLAYVGYVAVEMPFSTLERIVFKSSSSVNLSKKPSVVKEEVPPPILSIKTISP</sequence>
<feature type="transmembrane region" description="Helical" evidence="1">
    <location>
        <begin position="34"/>
        <end position="60"/>
    </location>
</feature>
<dbReference type="OMA" id="WYRRPDP"/>
<dbReference type="EMBL" id="KK116811">
    <property type="protein sequence ID" value="KFM68839.1"/>
    <property type="molecule type" value="Genomic_DNA"/>
</dbReference>
<dbReference type="InterPro" id="IPR052728">
    <property type="entry name" value="O2_lipid_transport_reg"/>
</dbReference>
<gene>
    <name evidence="2" type="ORF">X975_07149</name>
</gene>
<dbReference type="AlphaFoldDB" id="A0A087TUQ0"/>
<feature type="transmembrane region" description="Helical" evidence="1">
    <location>
        <begin position="116"/>
        <end position="137"/>
    </location>
</feature>
<dbReference type="STRING" id="407821.A0A087TUQ0"/>
<name>A0A087TUQ0_STEMI</name>
<dbReference type="OrthoDB" id="118951at2759"/>
<protein>
    <submittedName>
        <fullName evidence="2">Nose resistant to fluoxetine protein 6</fullName>
    </submittedName>
</protein>
<dbReference type="PANTHER" id="PTHR11161:SF0">
    <property type="entry name" value="O-ACYLTRANSFERASE LIKE PROTEIN"/>
    <property type="match status" value="1"/>
</dbReference>
<feature type="transmembrane region" description="Helical" evidence="1">
    <location>
        <begin position="221"/>
        <end position="243"/>
    </location>
</feature>
<dbReference type="Proteomes" id="UP000054359">
    <property type="component" value="Unassembled WGS sequence"/>
</dbReference>